<dbReference type="AlphaFoldDB" id="V5H6N3"/>
<reference evidence="3" key="1">
    <citation type="submission" date="2012-12" db="EMBL/GenBank/DDBJ databases">
        <title>Genome Sequence of Photobacterium leiognathi lrivu.4.1.</title>
        <authorList>
            <person name="Urbanczyk H."/>
            <person name="Ogura Y."/>
            <person name="Hayashi T."/>
            <person name="Dunlap P.V."/>
        </authorList>
    </citation>
    <scope>NUCLEOTIDE SEQUENCE [LARGE SCALE GENOMIC DNA]</scope>
    <source>
        <strain evidence="3">lrivu.4.1</strain>
    </source>
</reference>
<name>V5H6N3_PHOLE</name>
<gene>
    <name evidence="2" type="ORF">PLEI_4336</name>
</gene>
<organism evidence="2 3">
    <name type="scientific">Photobacterium leiognathi lrivu.4.1</name>
    <dbReference type="NCBI Taxonomy" id="1248232"/>
    <lineage>
        <taxon>Bacteria</taxon>
        <taxon>Pseudomonadati</taxon>
        <taxon>Pseudomonadota</taxon>
        <taxon>Gammaproteobacteria</taxon>
        <taxon>Vibrionales</taxon>
        <taxon>Vibrionaceae</taxon>
        <taxon>Photobacterium</taxon>
    </lineage>
</organism>
<evidence type="ECO:0000313" key="2">
    <source>
        <dbReference type="EMBL" id="GAD32652.1"/>
    </source>
</evidence>
<keyword evidence="1" id="KW-0175">Coiled coil</keyword>
<feature type="coiled-coil region" evidence="1">
    <location>
        <begin position="135"/>
        <end position="166"/>
    </location>
</feature>
<dbReference type="Proteomes" id="UP000030675">
    <property type="component" value="Unassembled WGS sequence"/>
</dbReference>
<evidence type="ECO:0000256" key="1">
    <source>
        <dbReference type="SAM" id="Coils"/>
    </source>
</evidence>
<dbReference type="EMBL" id="DF196823">
    <property type="protein sequence ID" value="GAD32652.1"/>
    <property type="molecule type" value="Genomic_DNA"/>
</dbReference>
<proteinExistence type="predicted"/>
<sequence>MDFHLTLIRINRHKNRILLLLILLMYTNLVYSNEIRYSQGVNIINDEEVLELRKIQRKYDYDKTFQKLNREMSLHSARLWTYENKKNELEEIKNYLSESVISIDSTSEKIKMDELLLAINEKSKIEKDLNKFSDLDSKEDEIKSRYSNLEKAKKKLNIEKRGLLSKIIERIHSEIKGKYVTGNYYGAVNCNKNSSIMECIEKNEFDVKNRIINDNPFLTEDSIFSKFDITGANLNLDGSLSFNIVFSASANFSNKIYKSLNQKLGFNLIKISLKSNVPAEWYIDGKLFGKGEQLEAEIPSGSHGIYATYKGKAKSSVEEIYKPVVLRYILD</sequence>
<protein>
    <submittedName>
        <fullName evidence="2">Uncharacterized protein</fullName>
    </submittedName>
</protein>
<accession>V5H6N3</accession>
<dbReference type="HOGENOM" id="CLU_839004_0_0_6"/>
<evidence type="ECO:0000313" key="3">
    <source>
        <dbReference type="Proteomes" id="UP000030675"/>
    </source>
</evidence>
<dbReference type="RefSeq" id="WP_023935596.1">
    <property type="nucleotide sequence ID" value="NZ_DF196823.1"/>
</dbReference>